<reference evidence="5" key="3">
    <citation type="submission" date="2025-04" db="UniProtKB">
        <authorList>
            <consortium name="RefSeq"/>
        </authorList>
    </citation>
    <scope>IDENTIFICATION</scope>
    <source>
        <strain evidence="5">CBS 304.34</strain>
    </source>
</reference>
<protein>
    <submittedName>
        <fullName evidence="3 5">Uncharacterized protein</fullName>
    </submittedName>
</protein>
<proteinExistence type="predicted"/>
<organism evidence="3">
    <name type="scientific">Mytilinidion resinicola</name>
    <dbReference type="NCBI Taxonomy" id="574789"/>
    <lineage>
        <taxon>Eukaryota</taxon>
        <taxon>Fungi</taxon>
        <taxon>Dikarya</taxon>
        <taxon>Ascomycota</taxon>
        <taxon>Pezizomycotina</taxon>
        <taxon>Dothideomycetes</taxon>
        <taxon>Pleosporomycetidae</taxon>
        <taxon>Mytilinidiales</taxon>
        <taxon>Mytilinidiaceae</taxon>
        <taxon>Mytilinidion</taxon>
    </lineage>
</organism>
<gene>
    <name evidence="3 5" type="ORF">BDZ99DRAFT_465154</name>
</gene>
<accession>A0A6A6YF84</accession>
<keyword evidence="1" id="KW-0175">Coiled coil</keyword>
<evidence type="ECO:0000256" key="1">
    <source>
        <dbReference type="SAM" id="Coils"/>
    </source>
</evidence>
<evidence type="ECO:0000256" key="2">
    <source>
        <dbReference type="SAM" id="MobiDB-lite"/>
    </source>
</evidence>
<dbReference type="Proteomes" id="UP000504636">
    <property type="component" value="Unplaced"/>
</dbReference>
<evidence type="ECO:0000313" key="3">
    <source>
        <dbReference type="EMBL" id="KAF2807238.1"/>
    </source>
</evidence>
<reference evidence="5" key="2">
    <citation type="submission" date="2020-04" db="EMBL/GenBank/DDBJ databases">
        <authorList>
            <consortium name="NCBI Genome Project"/>
        </authorList>
    </citation>
    <scope>NUCLEOTIDE SEQUENCE</scope>
    <source>
        <strain evidence="5">CBS 304.34</strain>
    </source>
</reference>
<evidence type="ECO:0000313" key="4">
    <source>
        <dbReference type="Proteomes" id="UP000504636"/>
    </source>
</evidence>
<evidence type="ECO:0000313" key="5">
    <source>
        <dbReference type="RefSeq" id="XP_033574202.1"/>
    </source>
</evidence>
<feature type="coiled-coil region" evidence="1">
    <location>
        <begin position="32"/>
        <end position="59"/>
    </location>
</feature>
<dbReference type="GeneID" id="54461378"/>
<sequence>MASQDSSGSTAAPPPVSITELQETLRNVQPEVALAENVNAELRQRVEALESELNRSKYHAALAEGRYKARTLRDDERFHRHAARLSNRRKRNMTAVKEELEKRVKRAEEDRELAKKAAGDAEDLRKRMENIEMERDLATKAANYFEKKAADDSEILRKRVEKAEVERDLAMKTAKHLEEAQKKLQAKSNHVSEPAENVPVNEPAEQRQKAIELKAKLEKVREMLKEARAARDTAERVVRSKKREHTRSERAWNQERIALKKSGDKLMAKIVTVETERDLARGSPKDPGESRQEMELRWEKQHDIAIARETIRRVTSRHPSCTLPVQYSAPTL</sequence>
<dbReference type="RefSeq" id="XP_033574202.1">
    <property type="nucleotide sequence ID" value="XM_033720485.1"/>
</dbReference>
<dbReference type="AlphaFoldDB" id="A0A6A6YF84"/>
<name>A0A6A6YF84_9PEZI</name>
<reference evidence="3 5" key="1">
    <citation type="journal article" date="2020" name="Stud. Mycol.">
        <title>101 Dothideomycetes genomes: a test case for predicting lifestyles and emergence of pathogens.</title>
        <authorList>
            <person name="Haridas S."/>
            <person name="Albert R."/>
            <person name="Binder M."/>
            <person name="Bloem J."/>
            <person name="Labutti K."/>
            <person name="Salamov A."/>
            <person name="Andreopoulos B."/>
            <person name="Baker S."/>
            <person name="Barry K."/>
            <person name="Bills G."/>
            <person name="Bluhm B."/>
            <person name="Cannon C."/>
            <person name="Castanera R."/>
            <person name="Culley D."/>
            <person name="Daum C."/>
            <person name="Ezra D."/>
            <person name="Gonzalez J."/>
            <person name="Henrissat B."/>
            <person name="Kuo A."/>
            <person name="Liang C."/>
            <person name="Lipzen A."/>
            <person name="Lutzoni F."/>
            <person name="Magnuson J."/>
            <person name="Mondo S."/>
            <person name="Nolan M."/>
            <person name="Ohm R."/>
            <person name="Pangilinan J."/>
            <person name="Park H.-J."/>
            <person name="Ramirez L."/>
            <person name="Alfaro M."/>
            <person name="Sun H."/>
            <person name="Tritt A."/>
            <person name="Yoshinaga Y."/>
            <person name="Zwiers L.-H."/>
            <person name="Turgeon B."/>
            <person name="Goodwin S."/>
            <person name="Spatafora J."/>
            <person name="Crous P."/>
            <person name="Grigoriev I."/>
        </authorList>
    </citation>
    <scope>NUCLEOTIDE SEQUENCE</scope>
    <source>
        <strain evidence="3 5">CBS 304.34</strain>
    </source>
</reference>
<keyword evidence="4" id="KW-1185">Reference proteome</keyword>
<dbReference type="EMBL" id="MU003705">
    <property type="protein sequence ID" value="KAF2807238.1"/>
    <property type="molecule type" value="Genomic_DNA"/>
</dbReference>
<feature type="region of interest" description="Disordered" evidence="2">
    <location>
        <begin position="185"/>
        <end position="206"/>
    </location>
</feature>
<dbReference type="OrthoDB" id="10445825at2759"/>